<reference evidence="3" key="1">
    <citation type="submission" date="2023-03" db="EMBL/GenBank/DDBJ databases">
        <authorList>
            <person name="Chen D."/>
        </authorList>
    </citation>
    <scope>NUCLEOTIDE SEQUENCE</scope>
</reference>
<dbReference type="GO" id="GO:0016020">
    <property type="term" value="C:membrane"/>
    <property type="evidence" value="ECO:0007669"/>
    <property type="project" value="UniProtKB-UniRule"/>
</dbReference>
<accession>A0AAF0GJ72</accession>
<comment type="function">
    <text evidence="1">Accumulates harmlessly in the cytoplasmic membrane until it reaches a critical concentration that triggers the formation of micron-scale pores (holes) causing host cell membrane disruption and endolysin escape into the periplasmic space. Participates in determining the precise timing of host cell lysis. Participates with the endolysin and spanin proteins in the sequential events which lead to the programmed host cell lysis releasing the mature viral particles from the host cell.</text>
</comment>
<dbReference type="Pfam" id="PF10746">
    <property type="entry name" value="Phage_holin_2_2"/>
    <property type="match status" value="1"/>
</dbReference>
<proteinExistence type="inferred from homology"/>
<keyword evidence="1" id="KW-0735">Signal-anchor</keyword>
<sequence>MGISIDFNNGVIQATPVVGAATVDVTARLFLGLSPSEWFYASAVLYSLVMTVIVVYKTVKDERRKDKEADRE</sequence>
<comment type="similarity">
    <text evidence="1">Belongs to the T7likevirus holin family.</text>
</comment>
<keyword evidence="1" id="KW-1030">Host cell inner membrane</keyword>
<keyword evidence="1" id="KW-0578">Host cell lysis by virus</keyword>
<dbReference type="GO" id="GO:0140911">
    <property type="term" value="F:pore-forming activity"/>
    <property type="evidence" value="ECO:0007669"/>
    <property type="project" value="UniProtKB-UniRule"/>
</dbReference>
<evidence type="ECO:0000313" key="4">
    <source>
        <dbReference type="Proteomes" id="UP001240123"/>
    </source>
</evidence>
<feature type="topological domain" description="Cytoplasmic" evidence="1">
    <location>
        <begin position="1"/>
        <end position="37"/>
    </location>
</feature>
<organism evidence="3 4">
    <name type="scientific">Pseudomonas phage 10P302A</name>
    <dbReference type="NCBI Taxonomy" id="3038233"/>
    <lineage>
        <taxon>Viruses</taxon>
        <taxon>Duplodnaviria</taxon>
        <taxon>Heunggongvirae</taxon>
        <taxon>Uroviricota</taxon>
        <taxon>Caudoviricetes</taxon>
        <taxon>Autographivirales</taxon>
        <taxon>Autotranscriptaviridae</taxon>
        <taxon>Studiervirinae</taxon>
        <taxon>Cankvirus</taxon>
        <taxon>Cankvirus cv10P302A</taxon>
    </lineage>
</organism>
<feature type="transmembrane region" description="Helical" evidence="2">
    <location>
        <begin position="38"/>
        <end position="56"/>
    </location>
</feature>
<name>A0AAF0GJ72_9CAUD</name>
<dbReference type="GO" id="GO:0044659">
    <property type="term" value="P:viral release from host cell by cytolysis"/>
    <property type="evidence" value="ECO:0007669"/>
    <property type="project" value="InterPro"/>
</dbReference>
<protein>
    <recommendedName>
        <fullName evidence="1">Holin</fullName>
    </recommendedName>
</protein>
<dbReference type="HAMAP" id="MF_04108">
    <property type="entry name" value="HOLIN_T7"/>
    <property type="match status" value="1"/>
</dbReference>
<dbReference type="Proteomes" id="UP001240123">
    <property type="component" value="Segment"/>
</dbReference>
<evidence type="ECO:0000256" key="2">
    <source>
        <dbReference type="SAM" id="Phobius"/>
    </source>
</evidence>
<dbReference type="GO" id="GO:0020002">
    <property type="term" value="C:host cell plasma membrane"/>
    <property type="evidence" value="ECO:0007669"/>
    <property type="project" value="UniProtKB-SubCell"/>
</dbReference>
<gene>
    <name evidence="3" type="ORF">10P302A_gene0046</name>
</gene>
<keyword evidence="1" id="KW-0204">Cytolysis</keyword>
<evidence type="ECO:0000256" key="1">
    <source>
        <dbReference type="HAMAP-Rule" id="MF_04108"/>
    </source>
</evidence>
<comment type="subunit">
    <text evidence="1">Homomultimer.</text>
</comment>
<keyword evidence="1" id="KW-1043">Host membrane</keyword>
<dbReference type="EMBL" id="OQ622093">
    <property type="protein sequence ID" value="WGH28306.1"/>
    <property type="molecule type" value="Genomic_DNA"/>
</dbReference>
<comment type="subcellular location">
    <subcellularLocation>
        <location evidence="1">Host cell inner membrane</location>
        <topology evidence="1">Single-pass type II membrane protein</topology>
        <orientation evidence="1">Periplasmic side</orientation>
    </subcellularLocation>
    <text evidence="1">Classified as a class II holin although it seems to have only one transmembrane domain.</text>
</comment>
<keyword evidence="1 2" id="KW-1133">Transmembrane helix</keyword>
<keyword evidence="1" id="KW-1188">Viral release from host cell</keyword>
<keyword evidence="1 2" id="KW-0812">Transmembrane</keyword>
<dbReference type="InterPro" id="IPR019682">
    <property type="entry name" value="Phage_T7_Gp17.5_holin"/>
</dbReference>
<keyword evidence="4" id="KW-1185">Reference proteome</keyword>
<feature type="topological domain" description="Periplasmic" evidence="1">
    <location>
        <begin position="57"/>
        <end position="72"/>
    </location>
</feature>
<evidence type="ECO:0000313" key="3">
    <source>
        <dbReference type="EMBL" id="WGH28306.1"/>
    </source>
</evidence>
<keyword evidence="1" id="KW-1032">Host cell membrane</keyword>
<keyword evidence="1 2" id="KW-0472">Membrane</keyword>